<dbReference type="HAMAP" id="MF_00031">
    <property type="entry name" value="DNA_HJ_migration_RuvA"/>
    <property type="match status" value="1"/>
</dbReference>
<evidence type="ECO:0000313" key="10">
    <source>
        <dbReference type="Proteomes" id="UP000192520"/>
    </source>
</evidence>
<evidence type="ECO:0000256" key="2">
    <source>
        <dbReference type="ARBA" id="ARBA00022763"/>
    </source>
</evidence>
<dbReference type="CDD" id="cd14332">
    <property type="entry name" value="UBA_RuvA_C"/>
    <property type="match status" value="1"/>
</dbReference>
<dbReference type="Gene3D" id="2.40.50.140">
    <property type="entry name" value="Nucleic acid-binding proteins"/>
    <property type="match status" value="1"/>
</dbReference>
<comment type="similarity">
    <text evidence="6">Belongs to the RuvA family.</text>
</comment>
<dbReference type="AlphaFoldDB" id="A0A1W9NZ57"/>
<dbReference type="Pfam" id="PF14520">
    <property type="entry name" value="HHH_5"/>
    <property type="match status" value="1"/>
</dbReference>
<gene>
    <name evidence="6" type="primary">ruvA</name>
    <name evidence="9" type="ORF">B5M47_01015</name>
</gene>
<comment type="subunit">
    <text evidence="6">Homotetramer. Forms an RuvA(8)-RuvB(12)-Holliday junction (HJ) complex. HJ DNA is sandwiched between 2 RuvA tetramers; dsDNA enters through RuvA and exits via RuvB. An RuvB hexamer assembles on each DNA strand where it exits the tetramer. Each RuvB hexamer is contacted by two RuvA subunits (via domain III) on 2 adjacent RuvB subunits; this complex drives branch migration. In the full resolvosome a probable DNA-RuvA(4)-RuvB(12)-RuvC(2) complex forms which resolves the HJ.</text>
</comment>
<dbReference type="GO" id="GO:0000400">
    <property type="term" value="F:four-way junction DNA binding"/>
    <property type="evidence" value="ECO:0007669"/>
    <property type="project" value="UniProtKB-UniRule"/>
</dbReference>
<organism evidence="9 10">
    <name type="scientific">candidate division CPR3 bacterium 4484_211</name>
    <dbReference type="NCBI Taxonomy" id="1968527"/>
    <lineage>
        <taxon>Bacteria</taxon>
        <taxon>Bacteria division CPR3</taxon>
    </lineage>
</organism>
<dbReference type="EMBL" id="MZGJ01000004">
    <property type="protein sequence ID" value="OQX51417.1"/>
    <property type="molecule type" value="Genomic_DNA"/>
</dbReference>
<keyword evidence="4 6" id="KW-0233">DNA recombination</keyword>
<evidence type="ECO:0000259" key="8">
    <source>
        <dbReference type="Pfam" id="PF07499"/>
    </source>
</evidence>
<feature type="domain" description="Holliday junction DNA helicase RuvA C-terminal" evidence="8">
    <location>
        <begin position="154"/>
        <end position="195"/>
    </location>
</feature>
<accession>A0A1W9NZ57</accession>
<keyword evidence="5 6" id="KW-0234">DNA repair</keyword>
<dbReference type="InterPro" id="IPR036267">
    <property type="entry name" value="RuvA_C_sf"/>
</dbReference>
<comment type="caution">
    <text evidence="9">The sequence shown here is derived from an EMBL/GenBank/DDBJ whole genome shotgun (WGS) entry which is preliminary data.</text>
</comment>
<dbReference type="SUPFAM" id="SSF47781">
    <property type="entry name" value="RuvA domain 2-like"/>
    <property type="match status" value="1"/>
</dbReference>
<evidence type="ECO:0000256" key="4">
    <source>
        <dbReference type="ARBA" id="ARBA00023172"/>
    </source>
</evidence>
<comment type="caution">
    <text evidence="6">Lacks conserved residue(s) required for the propagation of feature annotation.</text>
</comment>
<proteinExistence type="inferred from homology"/>
<dbReference type="GO" id="GO:0009378">
    <property type="term" value="F:four-way junction helicase activity"/>
    <property type="evidence" value="ECO:0007669"/>
    <property type="project" value="InterPro"/>
</dbReference>
<evidence type="ECO:0000256" key="1">
    <source>
        <dbReference type="ARBA" id="ARBA00022490"/>
    </source>
</evidence>
<sequence>MLNFTTVLFKIRGTVEQKISQSLIISLGPVSFKVRVPLSLLSQKKKGDKVDLYTYLYVRENELEVFGFDSLEQQTLFSLFIDISGIGPKSALGILSQASVSEIKEAVEKNYTHVFTSVPGIGKKNAGRIILELKSKFGKEKDFDLSQLEEDPETKQVVEALVSLGYAKREAKEAIRKIGTDLSVQDKIRECLKILGR</sequence>
<feature type="region of interest" description="Domain III" evidence="6">
    <location>
        <begin position="155"/>
        <end position="197"/>
    </location>
</feature>
<dbReference type="InterPro" id="IPR013849">
    <property type="entry name" value="DNA_helicase_Holl-junc_RuvA_I"/>
</dbReference>
<dbReference type="Pfam" id="PF07499">
    <property type="entry name" value="RuvA_C"/>
    <property type="match status" value="1"/>
</dbReference>
<keyword evidence="1 6" id="KW-0963">Cytoplasm</keyword>
<dbReference type="Pfam" id="PF01330">
    <property type="entry name" value="RuvA_N"/>
    <property type="match status" value="1"/>
</dbReference>
<feature type="domain" description="DNA helicase Holliday junction RuvA type" evidence="7">
    <location>
        <begin position="10"/>
        <end position="67"/>
    </location>
</feature>
<dbReference type="InterPro" id="IPR012340">
    <property type="entry name" value="NA-bd_OB-fold"/>
</dbReference>
<dbReference type="SUPFAM" id="SSF46929">
    <property type="entry name" value="DNA helicase RuvA subunit, C-terminal domain"/>
    <property type="match status" value="1"/>
</dbReference>
<dbReference type="GO" id="GO:0006310">
    <property type="term" value="P:DNA recombination"/>
    <property type="evidence" value="ECO:0007669"/>
    <property type="project" value="UniProtKB-UniRule"/>
</dbReference>
<dbReference type="NCBIfam" id="TIGR00084">
    <property type="entry name" value="ruvA"/>
    <property type="match status" value="1"/>
</dbReference>
<dbReference type="GO" id="GO:0005524">
    <property type="term" value="F:ATP binding"/>
    <property type="evidence" value="ECO:0007669"/>
    <property type="project" value="InterPro"/>
</dbReference>
<keyword evidence="3 6" id="KW-0238">DNA-binding</keyword>
<evidence type="ECO:0000256" key="3">
    <source>
        <dbReference type="ARBA" id="ARBA00023125"/>
    </source>
</evidence>
<comment type="domain">
    <text evidence="6">Has three domains with a flexible linker between the domains II and III and assumes an 'L' shape. Domain III is highly mobile and contacts RuvB.</text>
</comment>
<dbReference type="InterPro" id="IPR010994">
    <property type="entry name" value="RuvA_2-like"/>
</dbReference>
<protein>
    <recommendedName>
        <fullName evidence="6">Holliday junction branch migration complex subunit RuvA</fullName>
    </recommendedName>
</protein>
<dbReference type="InterPro" id="IPR011114">
    <property type="entry name" value="RuvA_C"/>
</dbReference>
<dbReference type="GO" id="GO:0009379">
    <property type="term" value="C:Holliday junction helicase complex"/>
    <property type="evidence" value="ECO:0007669"/>
    <property type="project" value="InterPro"/>
</dbReference>
<dbReference type="GO" id="GO:0048476">
    <property type="term" value="C:Holliday junction resolvase complex"/>
    <property type="evidence" value="ECO:0007669"/>
    <property type="project" value="UniProtKB-UniRule"/>
</dbReference>
<evidence type="ECO:0000256" key="6">
    <source>
        <dbReference type="HAMAP-Rule" id="MF_00031"/>
    </source>
</evidence>
<dbReference type="GO" id="GO:0006281">
    <property type="term" value="P:DNA repair"/>
    <property type="evidence" value="ECO:0007669"/>
    <property type="project" value="UniProtKB-UniRule"/>
</dbReference>
<dbReference type="Proteomes" id="UP000192520">
    <property type="component" value="Unassembled WGS sequence"/>
</dbReference>
<evidence type="ECO:0000259" key="7">
    <source>
        <dbReference type="Pfam" id="PF01330"/>
    </source>
</evidence>
<keyword evidence="2 6" id="KW-0227">DNA damage</keyword>
<dbReference type="STRING" id="1968527.B5M47_01015"/>
<dbReference type="SUPFAM" id="SSF50249">
    <property type="entry name" value="Nucleic acid-binding proteins"/>
    <property type="match status" value="1"/>
</dbReference>
<reference evidence="10" key="1">
    <citation type="submission" date="2017-03" db="EMBL/GenBank/DDBJ databases">
        <title>Novel pathways for hydrocarbon cycling and metabolic interdependencies in hydrothermal sediment communities.</title>
        <authorList>
            <person name="Dombrowski N."/>
            <person name="Seitz K."/>
            <person name="Teske A."/>
            <person name="Baker B."/>
        </authorList>
    </citation>
    <scope>NUCLEOTIDE SEQUENCE [LARGE SCALE GENOMIC DNA]</scope>
</reference>
<dbReference type="InterPro" id="IPR000085">
    <property type="entry name" value="RuvA"/>
</dbReference>
<dbReference type="GO" id="GO:0005737">
    <property type="term" value="C:cytoplasm"/>
    <property type="evidence" value="ECO:0007669"/>
    <property type="project" value="UniProtKB-SubCell"/>
</dbReference>
<dbReference type="Gene3D" id="1.10.150.20">
    <property type="entry name" value="5' to 3' exonuclease, C-terminal subdomain"/>
    <property type="match status" value="1"/>
</dbReference>
<evidence type="ECO:0000313" key="9">
    <source>
        <dbReference type="EMBL" id="OQX51417.1"/>
    </source>
</evidence>
<name>A0A1W9NZ57_UNCC3</name>
<comment type="function">
    <text evidence="6">The RuvA-RuvB-RuvC complex processes Holliday junction (HJ) DNA during genetic recombination and DNA repair, while the RuvA-RuvB complex plays an important role in the rescue of blocked DNA replication forks via replication fork reversal (RFR). RuvA specifically binds to HJ cruciform DNA, conferring on it an open structure. The RuvB hexamer acts as an ATP-dependent pump, pulling dsDNA into and through the RuvAB complex. HJ branch migration allows RuvC to scan DNA until it finds its consensus sequence, where it cleaves and resolves the cruciform DNA.</text>
</comment>
<evidence type="ECO:0000256" key="5">
    <source>
        <dbReference type="ARBA" id="ARBA00023204"/>
    </source>
</evidence>
<comment type="subcellular location">
    <subcellularLocation>
        <location evidence="6">Cytoplasm</location>
    </subcellularLocation>
</comment>
<dbReference type="Gene3D" id="1.10.8.10">
    <property type="entry name" value="DNA helicase RuvA subunit, C-terminal domain"/>
    <property type="match status" value="1"/>
</dbReference>